<evidence type="ECO:0000313" key="1">
    <source>
        <dbReference type="EMBL" id="WAH38617.1"/>
    </source>
</evidence>
<evidence type="ECO:0000313" key="2">
    <source>
        <dbReference type="Proteomes" id="UP001164803"/>
    </source>
</evidence>
<accession>A0ABY6Z7Q5</accession>
<dbReference type="NCBIfam" id="TIGR01725">
    <property type="entry name" value="phge_HK97_gp10"/>
    <property type="match status" value="1"/>
</dbReference>
<keyword evidence="2" id="KW-1185">Reference proteome</keyword>
<protein>
    <submittedName>
        <fullName evidence="1">HK97 gp10 family phage protein</fullName>
    </submittedName>
</protein>
<dbReference type="EMBL" id="CP104064">
    <property type="protein sequence ID" value="WAH38617.1"/>
    <property type="molecule type" value="Genomic_DNA"/>
</dbReference>
<gene>
    <name evidence="1" type="ORF">NZD86_09105</name>
</gene>
<dbReference type="RefSeq" id="WP_268046204.1">
    <property type="nucleotide sequence ID" value="NZ_CP104064.1"/>
</dbReference>
<dbReference type="InterPro" id="IPR010064">
    <property type="entry name" value="HK97-gp10_tail"/>
</dbReference>
<reference evidence="1" key="1">
    <citation type="submission" date="2022-08" db="EMBL/GenBank/DDBJ databases">
        <title>Alicyclobacillus dauci DSM2870, complete genome.</title>
        <authorList>
            <person name="Wang Q."/>
            <person name="Cai R."/>
            <person name="Wang Z."/>
        </authorList>
    </citation>
    <scope>NUCLEOTIDE SEQUENCE</scope>
    <source>
        <strain evidence="1">DSM 28700</strain>
    </source>
</reference>
<name>A0ABY6Z7Q5_9BACL</name>
<organism evidence="1 2">
    <name type="scientific">Alicyclobacillus dauci</name>
    <dbReference type="NCBI Taxonomy" id="1475485"/>
    <lineage>
        <taxon>Bacteria</taxon>
        <taxon>Bacillati</taxon>
        <taxon>Bacillota</taxon>
        <taxon>Bacilli</taxon>
        <taxon>Bacillales</taxon>
        <taxon>Alicyclobacillaceae</taxon>
        <taxon>Alicyclobacillus</taxon>
    </lineage>
</organism>
<dbReference type="Pfam" id="PF04883">
    <property type="entry name" value="HK97-gp10_like"/>
    <property type="match status" value="1"/>
</dbReference>
<proteinExistence type="predicted"/>
<dbReference type="Proteomes" id="UP001164803">
    <property type="component" value="Chromosome"/>
</dbReference>
<sequence length="128" mass="14201">MADLQLDGLDSLVSRLQSMGRVGSRIANNALKKAAEPLQQAMMDNVNLSKYNDIHLRDDIEISRVKTDSSGQRYVEVGPGKQTAWRAKFLEFGTSKMTAHPFMDPALKDSKDKIMSIMASEIRSGLNT</sequence>